<evidence type="ECO:0000256" key="1">
    <source>
        <dbReference type="ARBA" id="ARBA00022723"/>
    </source>
</evidence>
<dbReference type="STRING" id="1618443.UV73_C0001G0178"/>
<evidence type="ECO:0000259" key="2">
    <source>
        <dbReference type="Pfam" id="PF07883"/>
    </source>
</evidence>
<proteinExistence type="predicted"/>
<dbReference type="InterPro" id="IPR011051">
    <property type="entry name" value="RmlC_Cupin_sf"/>
</dbReference>
<dbReference type="PANTHER" id="PTHR35848:SF6">
    <property type="entry name" value="CUPIN TYPE-2 DOMAIN-CONTAINING PROTEIN"/>
    <property type="match status" value="1"/>
</dbReference>
<organism evidence="3 4">
    <name type="scientific">Candidatus Gottesmanbacteria bacterium GW2011_GWA2_43_14</name>
    <dbReference type="NCBI Taxonomy" id="1618443"/>
    <lineage>
        <taxon>Bacteria</taxon>
        <taxon>Candidatus Gottesmaniibacteriota</taxon>
    </lineage>
</organism>
<keyword evidence="1" id="KW-0479">Metal-binding</keyword>
<evidence type="ECO:0000313" key="3">
    <source>
        <dbReference type="EMBL" id="KKS98657.1"/>
    </source>
</evidence>
<dbReference type="Pfam" id="PF07883">
    <property type="entry name" value="Cupin_2"/>
    <property type="match status" value="1"/>
</dbReference>
<feature type="domain" description="Cupin type-2" evidence="2">
    <location>
        <begin position="47"/>
        <end position="114"/>
    </location>
</feature>
<comment type="caution">
    <text evidence="3">The sequence shown here is derived from an EMBL/GenBank/DDBJ whole genome shotgun (WGS) entry which is preliminary data.</text>
</comment>
<dbReference type="Gene3D" id="2.60.120.10">
    <property type="entry name" value="Jelly Rolls"/>
    <property type="match status" value="1"/>
</dbReference>
<sequence>MIIIRSSKIREVPASHESEDNPGSYRRRLFEKLDFPKGLSPQMINWARIPAGKKFRLHYHEDLIEIFIIASGRARIMVDGEAEIIRSGDAVMIPAKSPHTMEAIGKKEVEYLVVGYSWGLGGKTIVAEIEK</sequence>
<dbReference type="PANTHER" id="PTHR35848">
    <property type="entry name" value="OXALATE-BINDING PROTEIN"/>
    <property type="match status" value="1"/>
</dbReference>
<name>A0A0G1DM86_9BACT</name>
<gene>
    <name evidence="3" type="ORF">UV73_C0001G0178</name>
</gene>
<dbReference type="InterPro" id="IPR013096">
    <property type="entry name" value="Cupin_2"/>
</dbReference>
<accession>A0A0G1DM86</accession>
<dbReference type="InterPro" id="IPR014710">
    <property type="entry name" value="RmlC-like_jellyroll"/>
</dbReference>
<dbReference type="GO" id="GO:0046872">
    <property type="term" value="F:metal ion binding"/>
    <property type="evidence" value="ECO:0007669"/>
    <property type="project" value="UniProtKB-KW"/>
</dbReference>
<reference evidence="3 4" key="1">
    <citation type="journal article" date="2015" name="Nature">
        <title>rRNA introns, odd ribosomes, and small enigmatic genomes across a large radiation of phyla.</title>
        <authorList>
            <person name="Brown C.T."/>
            <person name="Hug L.A."/>
            <person name="Thomas B.C."/>
            <person name="Sharon I."/>
            <person name="Castelle C.J."/>
            <person name="Singh A."/>
            <person name="Wilkins M.J."/>
            <person name="Williams K.H."/>
            <person name="Banfield J.F."/>
        </authorList>
    </citation>
    <scope>NUCLEOTIDE SEQUENCE [LARGE SCALE GENOMIC DNA]</scope>
</reference>
<dbReference type="EMBL" id="LCFP01000001">
    <property type="protein sequence ID" value="KKS98657.1"/>
    <property type="molecule type" value="Genomic_DNA"/>
</dbReference>
<dbReference type="InterPro" id="IPR051610">
    <property type="entry name" value="GPI/OXD"/>
</dbReference>
<dbReference type="AlphaFoldDB" id="A0A0G1DM86"/>
<protein>
    <recommendedName>
        <fullName evidence="2">Cupin type-2 domain-containing protein</fullName>
    </recommendedName>
</protein>
<dbReference type="SUPFAM" id="SSF51182">
    <property type="entry name" value="RmlC-like cupins"/>
    <property type="match status" value="1"/>
</dbReference>
<evidence type="ECO:0000313" key="4">
    <source>
        <dbReference type="Proteomes" id="UP000034894"/>
    </source>
</evidence>
<dbReference type="Proteomes" id="UP000034894">
    <property type="component" value="Unassembled WGS sequence"/>
</dbReference>